<dbReference type="Proteomes" id="UP000464314">
    <property type="component" value="Chromosome"/>
</dbReference>
<accession>A0A6P1TKF6</accession>
<dbReference type="PANTHER" id="PTHR34390">
    <property type="entry name" value="UPF0442 PROTEIN YJJB-RELATED"/>
    <property type="match status" value="1"/>
</dbReference>
<feature type="domain" description="Threonine/serine exporter-like N-terminal" evidence="8">
    <location>
        <begin position="14"/>
        <end position="250"/>
    </location>
</feature>
<comment type="subcellular location">
    <subcellularLocation>
        <location evidence="1">Cell membrane</location>
        <topology evidence="1">Multi-pass membrane protein</topology>
    </subcellularLocation>
</comment>
<proteinExistence type="inferred from homology"/>
<keyword evidence="3 7" id="KW-0812">Transmembrane</keyword>
<evidence type="ECO:0000313" key="9">
    <source>
        <dbReference type="EMBL" id="QHQ59768.1"/>
    </source>
</evidence>
<organism evidence="9 10">
    <name type="scientific">Anaerocolumna sedimenticola</name>
    <dbReference type="NCBI Taxonomy" id="2696063"/>
    <lineage>
        <taxon>Bacteria</taxon>
        <taxon>Bacillati</taxon>
        <taxon>Bacillota</taxon>
        <taxon>Clostridia</taxon>
        <taxon>Lachnospirales</taxon>
        <taxon>Lachnospiraceae</taxon>
        <taxon>Anaerocolumna</taxon>
    </lineage>
</organism>
<evidence type="ECO:0000256" key="3">
    <source>
        <dbReference type="ARBA" id="ARBA00022692"/>
    </source>
</evidence>
<dbReference type="KEGG" id="anr:Ana3638_02255"/>
<dbReference type="PANTHER" id="PTHR34390:SF2">
    <property type="entry name" value="SUCCINATE TRANSPORTER SUBUNIT YJJP-RELATED"/>
    <property type="match status" value="1"/>
</dbReference>
<feature type="transmembrane region" description="Helical" evidence="7">
    <location>
        <begin position="168"/>
        <end position="186"/>
    </location>
</feature>
<keyword evidence="5 7" id="KW-0472">Membrane</keyword>
<dbReference type="InterPro" id="IPR050539">
    <property type="entry name" value="ThrE_Dicarb/AminoAcid_Exp"/>
</dbReference>
<feature type="transmembrane region" description="Helical" evidence="7">
    <location>
        <begin position="231"/>
        <end position="251"/>
    </location>
</feature>
<evidence type="ECO:0000313" key="10">
    <source>
        <dbReference type="Proteomes" id="UP000464314"/>
    </source>
</evidence>
<gene>
    <name evidence="9" type="ORF">Ana3638_02255</name>
</gene>
<evidence type="ECO:0000256" key="2">
    <source>
        <dbReference type="ARBA" id="ARBA00022475"/>
    </source>
</evidence>
<sequence length="252" mass="27597">MDTNENKKDKVFNVIVLAGELLLSNGAEIFRVEDTMERIAKAYGLDIDTFVIANGIFVTAQGNKSLHQFKIKHIPTGTTNLEKIELVNQISRQIEQKTYNVDKALDKLLELKNKKMYPSKVQIAAYGLGSSFCYFLGGSVTDSIVSLFLGIILGITMTLFMKSYVTKAIQNIMGSAIVTILAISAYNLGLGDNIDKMIIGSIIPLVPGVAFTNAVRDFIENDYISGAVRMLDSVLVAFSIAIGVGVIWSIMR</sequence>
<dbReference type="GO" id="GO:0005886">
    <property type="term" value="C:plasma membrane"/>
    <property type="evidence" value="ECO:0007669"/>
    <property type="project" value="UniProtKB-SubCell"/>
</dbReference>
<dbReference type="RefSeq" id="WP_161836604.1">
    <property type="nucleotide sequence ID" value="NZ_CP048000.1"/>
</dbReference>
<keyword evidence="2" id="KW-1003">Cell membrane</keyword>
<dbReference type="Pfam" id="PF06738">
    <property type="entry name" value="ThrE"/>
    <property type="match status" value="1"/>
</dbReference>
<protein>
    <submittedName>
        <fullName evidence="9">Threonine/serine exporter family protein</fullName>
    </submittedName>
</protein>
<dbReference type="AlphaFoldDB" id="A0A6P1TKF6"/>
<feature type="transmembrane region" description="Helical" evidence="7">
    <location>
        <begin position="198"/>
        <end position="219"/>
    </location>
</feature>
<dbReference type="EMBL" id="CP048000">
    <property type="protein sequence ID" value="QHQ59768.1"/>
    <property type="molecule type" value="Genomic_DNA"/>
</dbReference>
<dbReference type="GO" id="GO:0015744">
    <property type="term" value="P:succinate transport"/>
    <property type="evidence" value="ECO:0007669"/>
    <property type="project" value="TreeGrafter"/>
</dbReference>
<dbReference type="InterPro" id="IPR010619">
    <property type="entry name" value="ThrE-like_N"/>
</dbReference>
<dbReference type="GO" id="GO:0022857">
    <property type="term" value="F:transmembrane transporter activity"/>
    <property type="evidence" value="ECO:0007669"/>
    <property type="project" value="InterPro"/>
</dbReference>
<evidence type="ECO:0000256" key="5">
    <source>
        <dbReference type="ARBA" id="ARBA00023136"/>
    </source>
</evidence>
<reference evidence="9 10" key="1">
    <citation type="submission" date="2020-01" db="EMBL/GenBank/DDBJ databases">
        <title>Genome analysis of Anaerocolumna sp. CBA3638.</title>
        <authorList>
            <person name="Kim J."/>
            <person name="Roh S.W."/>
        </authorList>
    </citation>
    <scope>NUCLEOTIDE SEQUENCE [LARGE SCALE GENOMIC DNA]</scope>
    <source>
        <strain evidence="9 10">CBA3638</strain>
    </source>
</reference>
<keyword evidence="10" id="KW-1185">Reference proteome</keyword>
<evidence type="ECO:0000256" key="6">
    <source>
        <dbReference type="ARBA" id="ARBA00034125"/>
    </source>
</evidence>
<evidence type="ECO:0000259" key="8">
    <source>
        <dbReference type="Pfam" id="PF06738"/>
    </source>
</evidence>
<evidence type="ECO:0000256" key="7">
    <source>
        <dbReference type="SAM" id="Phobius"/>
    </source>
</evidence>
<evidence type="ECO:0000256" key="1">
    <source>
        <dbReference type="ARBA" id="ARBA00004651"/>
    </source>
</evidence>
<name>A0A6P1TKF6_9FIRM</name>
<comment type="similarity">
    <text evidence="6">Belongs to the ThrE exporter (TC 2.A.79) family.</text>
</comment>
<keyword evidence="4 7" id="KW-1133">Transmembrane helix</keyword>
<evidence type="ECO:0000256" key="4">
    <source>
        <dbReference type="ARBA" id="ARBA00022989"/>
    </source>
</evidence>